<dbReference type="Proteomes" id="UP000077271">
    <property type="component" value="Unassembled WGS sequence"/>
</dbReference>
<evidence type="ECO:0000313" key="1">
    <source>
        <dbReference type="EMBL" id="OAH57662.1"/>
    </source>
</evidence>
<organism evidence="1 2">
    <name type="scientific">Domibacillus aminovorans</name>
    <dbReference type="NCBI Taxonomy" id="29332"/>
    <lineage>
        <taxon>Bacteria</taxon>
        <taxon>Bacillati</taxon>
        <taxon>Bacillota</taxon>
        <taxon>Bacilli</taxon>
        <taxon>Bacillales</taxon>
        <taxon>Bacillaceae</taxon>
        <taxon>Domibacillus</taxon>
    </lineage>
</organism>
<dbReference type="RefSeq" id="WP_063974685.1">
    <property type="nucleotide sequence ID" value="NZ_LQWZ01000012.1"/>
</dbReference>
<sequence length="123" mass="14516">MLKSKTFILTLLIFSLLSVFIIQKRDVIFQEGNPIPLALAISKIIFQDKEIAEVKGTEKWDGIYGYLVKRGEMEPFIKMMEKEGWDFIERNEISNALVFEKGNVTRSVSYQYYTRYYTIIYSY</sequence>
<dbReference type="OrthoDB" id="6194834at2"/>
<dbReference type="AlphaFoldDB" id="A0A177KWE6"/>
<reference evidence="1 2" key="1">
    <citation type="submission" date="2016-01" db="EMBL/GenBank/DDBJ databases">
        <title>Investigation of taxonomic status of Bacillus aminovorans.</title>
        <authorList>
            <person name="Verma A."/>
            <person name="Pal Y."/>
            <person name="Krishnamurthi S."/>
        </authorList>
    </citation>
    <scope>NUCLEOTIDE SEQUENCE [LARGE SCALE GENOMIC DNA]</scope>
    <source>
        <strain evidence="1 2">DSM 4337</strain>
    </source>
</reference>
<evidence type="ECO:0000313" key="2">
    <source>
        <dbReference type="Proteomes" id="UP000077271"/>
    </source>
</evidence>
<accession>A0A177KWE6</accession>
<gene>
    <name evidence="1" type="ORF">AWH48_01185</name>
</gene>
<name>A0A177KWE6_9BACI</name>
<comment type="caution">
    <text evidence="1">The sequence shown here is derived from an EMBL/GenBank/DDBJ whole genome shotgun (WGS) entry which is preliminary data.</text>
</comment>
<protein>
    <submittedName>
        <fullName evidence="1">Uncharacterized protein</fullName>
    </submittedName>
</protein>
<dbReference type="EMBL" id="LQWZ01000012">
    <property type="protein sequence ID" value="OAH57662.1"/>
    <property type="molecule type" value="Genomic_DNA"/>
</dbReference>
<proteinExistence type="predicted"/>